<gene>
    <name evidence="1" type="ORF">DM813_27140</name>
</gene>
<proteinExistence type="predicted"/>
<comment type="caution">
    <text evidence="1">The sequence shown here is derived from an EMBL/GenBank/DDBJ whole genome shotgun (WGS) entry which is preliminary data.</text>
</comment>
<evidence type="ECO:0000313" key="2">
    <source>
        <dbReference type="Proteomes" id="UP000288983"/>
    </source>
</evidence>
<dbReference type="OrthoDB" id="6993545at2"/>
<accession>A0A443ZEI3</accession>
<dbReference type="AlphaFoldDB" id="A0A443ZEI3"/>
<dbReference type="RefSeq" id="WP_128326464.1">
    <property type="nucleotide sequence ID" value="NZ_QJRG01000050.1"/>
</dbReference>
<sequence>MLTALPSAGTLTAGAPVQILGICTNSEVLLAALRKPGACAPQICTVVNHLLEKVVWPVDCRFIDASVPDAGELIPRYDGERSILWTGESYIISKDGTHQEFDHPCKAIAELLSSDALEAWLGTPLNLSNLSCQIAERLSRLAQNEEGDDLEELSLKGSQRAGSMPNLVGIPLMPGIHHRKDTLIHPFLEKAENAPGALSTATSSSAAWQTYQCHPISLVETVEVHAGRGLVNLIGNGGFASGELSQSTKRDVERAVTAVIAAYNGLQDSHGLPLLTIHENHLVGDGNVHEDFHLPRQANPKDYDYYHTLGVKFGANGKMHPHYHLEFHAPLTQEMLGSVLEALSRVSTASSVMSGSDVDGVLALYSHLPGNREKVFTDQLLAGLQRLPSEINDARERTKVRDELKGEFIALSSANTEIRTDTPVRNMHMNAFRPPEPLLECFYGGNTNVEDYLRRIEEGLLFNAPVAQLLGIYQELRHAASNLSGIPVDGNDEQLTEANQRLSSAMGKLQHWLAA</sequence>
<name>A0A443ZEI3_9PSED</name>
<protein>
    <submittedName>
        <fullName evidence="1">Uncharacterized protein</fullName>
    </submittedName>
</protein>
<dbReference type="EMBL" id="QJRG01000050">
    <property type="protein sequence ID" value="RWU17041.1"/>
    <property type="molecule type" value="Genomic_DNA"/>
</dbReference>
<organism evidence="1 2">
    <name type="scientific">Pseudomonas alkylphenolica</name>
    <dbReference type="NCBI Taxonomy" id="237609"/>
    <lineage>
        <taxon>Bacteria</taxon>
        <taxon>Pseudomonadati</taxon>
        <taxon>Pseudomonadota</taxon>
        <taxon>Gammaproteobacteria</taxon>
        <taxon>Pseudomonadales</taxon>
        <taxon>Pseudomonadaceae</taxon>
        <taxon>Pseudomonas</taxon>
    </lineage>
</organism>
<dbReference type="Proteomes" id="UP000288983">
    <property type="component" value="Unassembled WGS sequence"/>
</dbReference>
<reference evidence="1 2" key="1">
    <citation type="submission" date="2018-06" db="EMBL/GenBank/DDBJ databases">
        <title>Bacteria isolated from soil of Wuhan.</title>
        <authorList>
            <person name="Wei X."/>
            <person name="Chunhua H."/>
        </authorList>
    </citation>
    <scope>NUCLEOTIDE SEQUENCE [LARGE SCALE GENOMIC DNA]</scope>
    <source>
        <strain evidence="2">xwS2</strain>
    </source>
</reference>
<evidence type="ECO:0000313" key="1">
    <source>
        <dbReference type="EMBL" id="RWU17041.1"/>
    </source>
</evidence>